<feature type="compositionally biased region" description="Basic and acidic residues" evidence="1">
    <location>
        <begin position="46"/>
        <end position="68"/>
    </location>
</feature>
<accession>A0AAN0J1L0</accession>
<dbReference type="RefSeq" id="XP_019850924.1">
    <property type="nucleotide sequence ID" value="XM_019995365.1"/>
</dbReference>
<dbReference type="EnsemblMetazoa" id="XM_019995365.1">
    <property type="protein sequence ID" value="XP_019850924.1"/>
    <property type="gene ID" value="LOC109581324"/>
</dbReference>
<keyword evidence="2" id="KW-0812">Transmembrane</keyword>
<protein>
    <submittedName>
        <fullName evidence="3">Uncharacterized protein</fullName>
    </submittedName>
</protein>
<reference evidence="4" key="1">
    <citation type="journal article" date="2010" name="Nature">
        <title>The Amphimedon queenslandica genome and the evolution of animal complexity.</title>
        <authorList>
            <person name="Srivastava M."/>
            <person name="Simakov O."/>
            <person name="Chapman J."/>
            <person name="Fahey B."/>
            <person name="Gauthier M.E."/>
            <person name="Mitros T."/>
            <person name="Richards G.S."/>
            <person name="Conaco C."/>
            <person name="Dacre M."/>
            <person name="Hellsten U."/>
            <person name="Larroux C."/>
            <person name="Putnam N.H."/>
            <person name="Stanke M."/>
            <person name="Adamska M."/>
            <person name="Darling A."/>
            <person name="Degnan S.M."/>
            <person name="Oakley T.H."/>
            <person name="Plachetzki D.C."/>
            <person name="Zhai Y."/>
            <person name="Adamski M."/>
            <person name="Calcino A."/>
            <person name="Cummins S.F."/>
            <person name="Goodstein D.M."/>
            <person name="Harris C."/>
            <person name="Jackson D.J."/>
            <person name="Leys S.P."/>
            <person name="Shu S."/>
            <person name="Woodcroft B.J."/>
            <person name="Vervoort M."/>
            <person name="Kosik K.S."/>
            <person name="Manning G."/>
            <person name="Degnan B.M."/>
            <person name="Rokhsar D.S."/>
        </authorList>
    </citation>
    <scope>NUCLEOTIDE SEQUENCE [LARGE SCALE GENOMIC DNA]</scope>
</reference>
<evidence type="ECO:0000256" key="2">
    <source>
        <dbReference type="SAM" id="Phobius"/>
    </source>
</evidence>
<evidence type="ECO:0000256" key="1">
    <source>
        <dbReference type="SAM" id="MobiDB-lite"/>
    </source>
</evidence>
<feature type="compositionally biased region" description="Polar residues" evidence="1">
    <location>
        <begin position="69"/>
        <end position="85"/>
    </location>
</feature>
<sequence length="253" mass="28733">MSTMEKEQAKAPASNTFFIDGHLKQSGGKKDGESKTETGSFRTHVIKVEDDGQNEVIRETERRLRESHAPSSNSYEQNSTSTRPSIQIKVKSDGDSLVGANSPGKDLSRKEETMLALSSLTPPPEHRRSHSFTVDHFKGIGNNNNNKVKEPQQQNLLSPQRPKIKRRETVDTPTITREEHEDYSMVNQYKVVDIIGHVSSNLLKSRVYSSLAISYHNVMIQVFLLFMVVMFIVYILLYFGTVSHFVRQFTECQ</sequence>
<proteinExistence type="predicted"/>
<organism evidence="3 4">
    <name type="scientific">Amphimedon queenslandica</name>
    <name type="common">Sponge</name>
    <dbReference type="NCBI Taxonomy" id="400682"/>
    <lineage>
        <taxon>Eukaryota</taxon>
        <taxon>Metazoa</taxon>
        <taxon>Porifera</taxon>
        <taxon>Demospongiae</taxon>
        <taxon>Heteroscleromorpha</taxon>
        <taxon>Haplosclerida</taxon>
        <taxon>Niphatidae</taxon>
        <taxon>Amphimedon</taxon>
    </lineage>
</organism>
<keyword evidence="4" id="KW-1185">Reference proteome</keyword>
<keyword evidence="2" id="KW-0472">Membrane</keyword>
<feature type="region of interest" description="Disordered" evidence="1">
    <location>
        <begin position="1"/>
        <end position="111"/>
    </location>
</feature>
<evidence type="ECO:0000313" key="3">
    <source>
        <dbReference type="EnsemblMetazoa" id="XP_019850924.1"/>
    </source>
</evidence>
<feature type="transmembrane region" description="Helical" evidence="2">
    <location>
        <begin position="218"/>
        <end position="239"/>
    </location>
</feature>
<name>A0AAN0J1L0_AMPQE</name>
<dbReference type="GeneID" id="109581324"/>
<dbReference type="KEGG" id="aqu:109581324"/>
<dbReference type="Proteomes" id="UP000007879">
    <property type="component" value="Unassembled WGS sequence"/>
</dbReference>
<keyword evidence="2" id="KW-1133">Transmembrane helix</keyword>
<reference evidence="3" key="2">
    <citation type="submission" date="2024-06" db="UniProtKB">
        <authorList>
            <consortium name="EnsemblMetazoa"/>
        </authorList>
    </citation>
    <scope>IDENTIFICATION</scope>
</reference>
<evidence type="ECO:0000313" key="4">
    <source>
        <dbReference type="Proteomes" id="UP000007879"/>
    </source>
</evidence>
<dbReference type="AlphaFoldDB" id="A0AAN0J1L0"/>